<feature type="repeat" description="WD" evidence="7">
    <location>
        <begin position="454"/>
        <end position="495"/>
    </location>
</feature>
<accession>A0AAV7YFH1</accession>
<reference evidence="11" key="1">
    <citation type="submission" date="2022-08" db="EMBL/GenBank/DDBJ databases">
        <title>Novel sulphate-reducing endosymbionts in the free-living metamonad Anaeramoeba.</title>
        <authorList>
            <person name="Jerlstrom-Hultqvist J."/>
            <person name="Cepicka I."/>
            <person name="Gallot-Lavallee L."/>
            <person name="Salas-Leiva D."/>
            <person name="Curtis B.A."/>
            <person name="Zahonova K."/>
            <person name="Pipaliya S."/>
            <person name="Dacks J."/>
            <person name="Roger A.J."/>
        </authorList>
    </citation>
    <scope>NUCLEOTIDE SEQUENCE</scope>
    <source>
        <strain evidence="11">Busselton2</strain>
    </source>
</reference>
<organism evidence="11 12">
    <name type="scientific">Anaeramoeba flamelloides</name>
    <dbReference type="NCBI Taxonomy" id="1746091"/>
    <lineage>
        <taxon>Eukaryota</taxon>
        <taxon>Metamonada</taxon>
        <taxon>Anaeramoebidae</taxon>
        <taxon>Anaeramoeba</taxon>
    </lineage>
</organism>
<evidence type="ECO:0000256" key="4">
    <source>
        <dbReference type="ARBA" id="ARBA00022737"/>
    </source>
</evidence>
<feature type="domain" description="BOP1 N-terminal" evidence="10">
    <location>
        <begin position="168"/>
        <end position="447"/>
    </location>
</feature>
<evidence type="ECO:0000256" key="6">
    <source>
        <dbReference type="HAMAP-Rule" id="MF_03027"/>
    </source>
</evidence>
<feature type="compositionally biased region" description="Basic and acidic residues" evidence="9">
    <location>
        <begin position="133"/>
        <end position="143"/>
    </location>
</feature>
<evidence type="ECO:0000256" key="8">
    <source>
        <dbReference type="SAM" id="Coils"/>
    </source>
</evidence>
<keyword evidence="8" id="KW-0175">Coiled coil</keyword>
<dbReference type="SMART" id="SM01035">
    <property type="entry name" value="BOP1NT"/>
    <property type="match status" value="1"/>
</dbReference>
<dbReference type="PANTHER" id="PTHR17605:SF0">
    <property type="entry name" value="RIBOSOME BIOGENESIS PROTEIN BOP1"/>
    <property type="match status" value="1"/>
</dbReference>
<feature type="coiled-coil region" evidence="8">
    <location>
        <begin position="551"/>
        <end position="578"/>
    </location>
</feature>
<dbReference type="Pfam" id="PF00400">
    <property type="entry name" value="WD40"/>
    <property type="match status" value="3"/>
</dbReference>
<dbReference type="GO" id="GO:0043021">
    <property type="term" value="F:ribonucleoprotein complex binding"/>
    <property type="evidence" value="ECO:0007669"/>
    <property type="project" value="UniProtKB-UniRule"/>
</dbReference>
<sequence>MTNKIEKGLANKLENKTKTVHKKKGTKMNKKQSPKQKQKQTQKQNQKKKQNKKQSPKQKQTTKQKQSPKHKQKEKKKQKQPQEKEIEIEVEKNKDNDPKLKITTSSDSSSEGELFEPLSDDSTESEEYSQSSSDREAFYDHFLSDSSEDEDLRYTQPSTIGNVPKEWYNEYEHEGYDLEGEKIGKKVIKKRDELDEFMSKMEDPNYWRTVRDSLTNEEHILTDQELQIAFDIQSGKVANPDFDPFAPYIEWFDHPEGKIHPLTNAPEPKRRFVPSKYEAKEVIRIVKAIRNKSYVPTWRKKKIEEKKQKKEESQKHYLLWKDTETDNDFKSNYTRTEQKLLKSRIIAPRPYLPGNHESYNPPPEYLPSKGERKRFENTQEIDRRTTFLPEKYDNLLDLPSYDNFVKERFSRCLDLLFCTRVRRRRKLINPQDLIPKLPKPQDLRPFPTSEMLQFIGHTGRVRAIDVDPTGQWLASGSDDNTVRIWEIATGKCFKIWNFKETVYDVKWNPRASLSILAVASGDLLFIVDNGELIGTQSQIENNNEYLKHLNVLREKEHFDEIEEKRNEKQKQLKKIFKRRKVDTNWRKPTKLEQATLSGKERNNYGRIAVIIHAKNEIKKINWHSKGEYIVTIIPKGGKNAVFIHKISAIRTQNPFGKSKGLVVTAEWHPTKPIIFIATQSHIRIYHLIEQKMISKLKPRVRWISSLAIHSGGENLVIGSFDKNLCWFDLELSDKPYRDLKYHSMAIRNVTFHKLYPLFASCSDDKTIQIFHGKVYDDFTKNPLIVPLKILKGHKWESKDVRLGVLDCVFHPIQPWLFTSGADKTIRLYC</sequence>
<evidence type="ECO:0000313" key="12">
    <source>
        <dbReference type="Proteomes" id="UP001146793"/>
    </source>
</evidence>
<dbReference type="InterPro" id="IPR019775">
    <property type="entry name" value="WD40_repeat_CS"/>
</dbReference>
<evidence type="ECO:0000256" key="7">
    <source>
        <dbReference type="PROSITE-ProRule" id="PRU00221"/>
    </source>
</evidence>
<dbReference type="GO" id="GO:0000463">
    <property type="term" value="P:maturation of LSU-rRNA from tricistronic rRNA transcript (SSU-rRNA, 5.8S rRNA, LSU-rRNA)"/>
    <property type="evidence" value="ECO:0007669"/>
    <property type="project" value="UniProtKB-UniRule"/>
</dbReference>
<dbReference type="GO" id="GO:0005654">
    <property type="term" value="C:nucleoplasm"/>
    <property type="evidence" value="ECO:0007669"/>
    <property type="project" value="UniProtKB-SubCell"/>
</dbReference>
<dbReference type="PANTHER" id="PTHR17605">
    <property type="entry name" value="RIBOSOME BIOGENESIS PROTEIN BOP1 BLOCK OF PROLIFERATION 1 PROTEIN"/>
    <property type="match status" value="1"/>
</dbReference>
<dbReference type="EMBL" id="JANTQA010000063">
    <property type="protein sequence ID" value="KAJ3427357.1"/>
    <property type="molecule type" value="Genomic_DNA"/>
</dbReference>
<evidence type="ECO:0000256" key="3">
    <source>
        <dbReference type="ARBA" id="ARBA00022574"/>
    </source>
</evidence>
<gene>
    <name evidence="11" type="ORF">M0812_26940</name>
</gene>
<comment type="function">
    <text evidence="6">Required for maturation of ribosomal RNAs and formation of the large ribosomal subunit.</text>
</comment>
<evidence type="ECO:0000256" key="2">
    <source>
        <dbReference type="ARBA" id="ARBA00022552"/>
    </source>
</evidence>
<dbReference type="SMART" id="SM00320">
    <property type="entry name" value="WD40"/>
    <property type="match status" value="6"/>
</dbReference>
<comment type="subcellular location">
    <subcellularLocation>
        <location evidence="6">Nucleus</location>
        <location evidence="6">Nucleolus</location>
    </subcellularLocation>
    <subcellularLocation>
        <location evidence="6">Nucleus</location>
        <location evidence="6">Nucleoplasm</location>
    </subcellularLocation>
</comment>
<feature type="compositionally biased region" description="Polar residues" evidence="9">
    <location>
        <begin position="102"/>
        <end position="111"/>
    </location>
</feature>
<protein>
    <recommendedName>
        <fullName evidence="6">Ribosome biogenesis protein BOP1 homolog</fullName>
    </recommendedName>
</protein>
<dbReference type="InterPro" id="IPR036322">
    <property type="entry name" value="WD40_repeat_dom_sf"/>
</dbReference>
<dbReference type="Pfam" id="PF08145">
    <property type="entry name" value="BOP1NT"/>
    <property type="match status" value="1"/>
</dbReference>
<dbReference type="InterPro" id="IPR015943">
    <property type="entry name" value="WD40/YVTN_repeat-like_dom_sf"/>
</dbReference>
<dbReference type="HAMAP" id="MF_03027">
    <property type="entry name" value="BOP1"/>
    <property type="match status" value="1"/>
</dbReference>
<dbReference type="FunFam" id="2.130.10.10:FF:000061">
    <property type="entry name" value="Ribosome biogenesis protein BOP1 homolog"/>
    <property type="match status" value="1"/>
</dbReference>
<evidence type="ECO:0000313" key="11">
    <source>
        <dbReference type="EMBL" id="KAJ3427357.1"/>
    </source>
</evidence>
<dbReference type="PROSITE" id="PS50294">
    <property type="entry name" value="WD_REPEATS_REGION"/>
    <property type="match status" value="1"/>
</dbReference>
<dbReference type="Gene3D" id="2.130.10.10">
    <property type="entry name" value="YVTN repeat-like/Quinoprotein amine dehydrogenase"/>
    <property type="match status" value="1"/>
</dbReference>
<evidence type="ECO:0000256" key="5">
    <source>
        <dbReference type="ARBA" id="ARBA00023242"/>
    </source>
</evidence>
<keyword evidence="4" id="KW-0677">Repeat</keyword>
<keyword evidence="2 6" id="KW-0698">rRNA processing</keyword>
<feature type="compositionally biased region" description="Basic and acidic residues" evidence="9">
    <location>
        <begin position="1"/>
        <end position="17"/>
    </location>
</feature>
<keyword evidence="3 7" id="KW-0853">WD repeat</keyword>
<comment type="similarity">
    <text evidence="6">Belongs to the WD repeat BOP1/ERB1 family.</text>
</comment>
<comment type="caution">
    <text evidence="11">The sequence shown here is derived from an EMBL/GenBank/DDBJ whole genome shotgun (WGS) entry which is preliminary data.</text>
</comment>
<dbReference type="PROSITE" id="PS50082">
    <property type="entry name" value="WD_REPEATS_2"/>
    <property type="match status" value="1"/>
</dbReference>
<proteinExistence type="inferred from homology"/>
<dbReference type="InterPro" id="IPR001680">
    <property type="entry name" value="WD40_rpt"/>
</dbReference>
<dbReference type="GO" id="GO:0030687">
    <property type="term" value="C:preribosome, large subunit precursor"/>
    <property type="evidence" value="ECO:0007669"/>
    <property type="project" value="UniProtKB-UniRule"/>
</dbReference>
<evidence type="ECO:0000259" key="10">
    <source>
        <dbReference type="SMART" id="SM01035"/>
    </source>
</evidence>
<dbReference type="Proteomes" id="UP001146793">
    <property type="component" value="Unassembled WGS sequence"/>
</dbReference>
<dbReference type="SUPFAM" id="SSF50978">
    <property type="entry name" value="WD40 repeat-like"/>
    <property type="match status" value="1"/>
</dbReference>
<dbReference type="PROSITE" id="PS00678">
    <property type="entry name" value="WD_REPEATS_1"/>
    <property type="match status" value="1"/>
</dbReference>
<dbReference type="InterPro" id="IPR012953">
    <property type="entry name" value="BOP1_N_dom"/>
</dbReference>
<dbReference type="GO" id="GO:0000466">
    <property type="term" value="P:maturation of 5.8S rRNA from tricistronic rRNA transcript (SSU-rRNA, 5.8S rRNA, LSU-rRNA)"/>
    <property type="evidence" value="ECO:0007669"/>
    <property type="project" value="UniProtKB-UniRule"/>
</dbReference>
<feature type="compositionally biased region" description="Basic residues" evidence="9">
    <location>
        <begin position="18"/>
        <end position="79"/>
    </location>
</feature>
<feature type="compositionally biased region" description="Acidic residues" evidence="9">
    <location>
        <begin position="118"/>
        <end position="127"/>
    </location>
</feature>
<keyword evidence="5 6" id="KW-0539">Nucleus</keyword>
<dbReference type="AlphaFoldDB" id="A0AAV7YFH1"/>
<name>A0AAV7YFH1_9EUKA</name>
<dbReference type="InterPro" id="IPR028598">
    <property type="entry name" value="BOP1/Erb1"/>
</dbReference>
<evidence type="ECO:0000256" key="1">
    <source>
        <dbReference type="ARBA" id="ARBA00022517"/>
    </source>
</evidence>
<feature type="compositionally biased region" description="Basic and acidic residues" evidence="9">
    <location>
        <begin position="80"/>
        <end position="100"/>
    </location>
</feature>
<evidence type="ECO:0000256" key="9">
    <source>
        <dbReference type="SAM" id="MobiDB-lite"/>
    </source>
</evidence>
<dbReference type="GO" id="GO:0070545">
    <property type="term" value="C:PeBoW complex"/>
    <property type="evidence" value="ECO:0007669"/>
    <property type="project" value="TreeGrafter"/>
</dbReference>
<keyword evidence="1 6" id="KW-0690">Ribosome biogenesis</keyword>
<feature type="region of interest" description="Disordered" evidence="9">
    <location>
        <begin position="1"/>
        <end position="166"/>
    </location>
</feature>